<reference evidence="3 4" key="1">
    <citation type="submission" date="2019-07" db="EMBL/GenBank/DDBJ databases">
        <title>De Novo Assembly of kiwifruit Actinidia rufa.</title>
        <authorList>
            <person name="Sugita-Konishi S."/>
            <person name="Sato K."/>
            <person name="Mori E."/>
            <person name="Abe Y."/>
            <person name="Kisaki G."/>
            <person name="Hamano K."/>
            <person name="Suezawa K."/>
            <person name="Otani M."/>
            <person name="Fukuda T."/>
            <person name="Manabe T."/>
            <person name="Gomi K."/>
            <person name="Tabuchi M."/>
            <person name="Akimitsu K."/>
            <person name="Kataoka I."/>
        </authorList>
    </citation>
    <scope>NUCLEOTIDE SEQUENCE [LARGE SCALE GENOMIC DNA]</scope>
    <source>
        <strain evidence="4">cv. Fuchu</strain>
    </source>
</reference>
<organism evidence="3 4">
    <name type="scientific">Actinidia rufa</name>
    <dbReference type="NCBI Taxonomy" id="165716"/>
    <lineage>
        <taxon>Eukaryota</taxon>
        <taxon>Viridiplantae</taxon>
        <taxon>Streptophyta</taxon>
        <taxon>Embryophyta</taxon>
        <taxon>Tracheophyta</taxon>
        <taxon>Spermatophyta</taxon>
        <taxon>Magnoliopsida</taxon>
        <taxon>eudicotyledons</taxon>
        <taxon>Gunneridae</taxon>
        <taxon>Pentapetalae</taxon>
        <taxon>asterids</taxon>
        <taxon>Ericales</taxon>
        <taxon>Actinidiaceae</taxon>
        <taxon>Actinidia</taxon>
    </lineage>
</organism>
<sequence length="130" mass="14090">MAFYRNSSFLLSLLLITSLAISGKTVHAARVLLETTLPKVPDLSKPELPPLPTFPTLPEPKLPPLPKVEVPLLPHVPTLPKPEMPELPKPELPPLPHLPYLAEPTLPSIPALPKDIPTPSLFPPHSATSP</sequence>
<feature type="signal peptide" evidence="2">
    <location>
        <begin position="1"/>
        <end position="28"/>
    </location>
</feature>
<evidence type="ECO:0000313" key="3">
    <source>
        <dbReference type="EMBL" id="GFY96088.1"/>
    </source>
</evidence>
<keyword evidence="2" id="KW-0732">Signal</keyword>
<proteinExistence type="predicted"/>
<keyword evidence="4" id="KW-1185">Reference proteome</keyword>
<comment type="caution">
    <text evidence="3">The sequence shown here is derived from an EMBL/GenBank/DDBJ whole genome shotgun (WGS) entry which is preliminary data.</text>
</comment>
<name>A0A7J0FBN1_9ERIC</name>
<gene>
    <name evidence="3" type="ORF">Acr_11g0003940</name>
</gene>
<protein>
    <recommendedName>
        <fullName evidence="5">Hydroxyproline-rich glycoprotein family protein</fullName>
    </recommendedName>
</protein>
<dbReference type="PANTHER" id="PTHR33088">
    <property type="entry name" value="MUCIN-2"/>
    <property type="match status" value="1"/>
</dbReference>
<evidence type="ECO:0000256" key="2">
    <source>
        <dbReference type="SAM" id="SignalP"/>
    </source>
</evidence>
<feature type="chain" id="PRO_5029565964" description="Hydroxyproline-rich glycoprotein family protein" evidence="2">
    <location>
        <begin position="29"/>
        <end position="130"/>
    </location>
</feature>
<dbReference type="EMBL" id="BJWL01000011">
    <property type="protein sequence ID" value="GFY96088.1"/>
    <property type="molecule type" value="Genomic_DNA"/>
</dbReference>
<dbReference type="InterPro" id="IPR044659">
    <property type="entry name" value="PELPK1_2"/>
</dbReference>
<dbReference type="AlphaFoldDB" id="A0A7J0FBN1"/>
<evidence type="ECO:0000256" key="1">
    <source>
        <dbReference type="SAM" id="MobiDB-lite"/>
    </source>
</evidence>
<dbReference type="Proteomes" id="UP000585474">
    <property type="component" value="Unassembled WGS sequence"/>
</dbReference>
<dbReference type="PANTHER" id="PTHR33088:SF28">
    <property type="entry name" value="PROTEIN PELPK1-RELATED"/>
    <property type="match status" value="1"/>
</dbReference>
<evidence type="ECO:0000313" key="4">
    <source>
        <dbReference type="Proteomes" id="UP000585474"/>
    </source>
</evidence>
<evidence type="ECO:0008006" key="5">
    <source>
        <dbReference type="Google" id="ProtNLM"/>
    </source>
</evidence>
<accession>A0A7J0FBN1</accession>
<feature type="region of interest" description="Disordered" evidence="1">
    <location>
        <begin position="109"/>
        <end position="130"/>
    </location>
</feature>